<dbReference type="Proteomes" id="UP000552644">
    <property type="component" value="Unassembled WGS sequence"/>
</dbReference>
<feature type="transmembrane region" description="Helical" evidence="1">
    <location>
        <begin position="194"/>
        <end position="213"/>
    </location>
</feature>
<dbReference type="RefSeq" id="WP_184717789.1">
    <property type="nucleotide sequence ID" value="NZ_JACHJP010000004.1"/>
</dbReference>
<evidence type="ECO:0000313" key="2">
    <source>
        <dbReference type="EMBL" id="MBB4917521.1"/>
    </source>
</evidence>
<keyword evidence="3" id="KW-1185">Reference proteome</keyword>
<feature type="transmembrane region" description="Helical" evidence="1">
    <location>
        <begin position="148"/>
        <end position="174"/>
    </location>
</feature>
<dbReference type="EMBL" id="JACHJP010000004">
    <property type="protein sequence ID" value="MBB4917521.1"/>
    <property type="molecule type" value="Genomic_DNA"/>
</dbReference>
<protein>
    <submittedName>
        <fullName evidence="2">ABC-2 type transport system permease protein</fullName>
    </submittedName>
</protein>
<feature type="transmembrane region" description="Helical" evidence="1">
    <location>
        <begin position="92"/>
        <end position="112"/>
    </location>
</feature>
<dbReference type="AlphaFoldDB" id="A0A7W7VP23"/>
<feature type="transmembrane region" description="Helical" evidence="1">
    <location>
        <begin position="12"/>
        <end position="33"/>
    </location>
</feature>
<feature type="transmembrane region" description="Helical" evidence="1">
    <location>
        <begin position="124"/>
        <end position="141"/>
    </location>
</feature>
<feature type="transmembrane region" description="Helical" evidence="1">
    <location>
        <begin position="53"/>
        <end position="71"/>
    </location>
</feature>
<gene>
    <name evidence="2" type="ORF">FHS44_004629</name>
</gene>
<name>A0A7W7VP23_9ACTN</name>
<proteinExistence type="predicted"/>
<evidence type="ECO:0000256" key="1">
    <source>
        <dbReference type="SAM" id="Phobius"/>
    </source>
</evidence>
<organism evidence="2 3">
    <name type="scientific">Streptosporangium saharense</name>
    <dbReference type="NCBI Taxonomy" id="1706840"/>
    <lineage>
        <taxon>Bacteria</taxon>
        <taxon>Bacillati</taxon>
        <taxon>Actinomycetota</taxon>
        <taxon>Actinomycetes</taxon>
        <taxon>Streptosporangiales</taxon>
        <taxon>Streptosporangiaceae</taxon>
        <taxon>Streptosporangium</taxon>
    </lineage>
</organism>
<keyword evidence="1" id="KW-1133">Transmembrane helix</keyword>
<keyword evidence="1" id="KW-0812">Transmembrane</keyword>
<comment type="caution">
    <text evidence="2">The sequence shown here is derived from an EMBL/GenBank/DDBJ whole genome shotgun (WGS) entry which is preliminary data.</text>
</comment>
<keyword evidence="1" id="KW-0472">Membrane</keyword>
<reference evidence="2 3" key="1">
    <citation type="submission" date="2020-08" db="EMBL/GenBank/DDBJ databases">
        <title>Genomic Encyclopedia of Type Strains, Phase III (KMG-III): the genomes of soil and plant-associated and newly described type strains.</title>
        <authorList>
            <person name="Whitman W."/>
        </authorList>
    </citation>
    <scope>NUCLEOTIDE SEQUENCE [LARGE SCALE GENOMIC DNA]</scope>
    <source>
        <strain evidence="2 3">CECT 8840</strain>
    </source>
</reference>
<evidence type="ECO:0000313" key="3">
    <source>
        <dbReference type="Proteomes" id="UP000552644"/>
    </source>
</evidence>
<sequence>MRAEFTRIRTLPATWIALAVTLAANTLLGLLAATDTVRVATSDGQVAVSQLGTVMLAPVYAFLAVPVFAAGRELRISLLATPDRNRFLLAKLLASAGTTIVAAPVLLLPGLLVRHAAGSLPAEMTAYLLLGLVGGGFAVLTRTAVIPLAVLLALPVLVSPMLAGLLPGLVRLLPHEATLSFLGTSTGPALSRTAGFWVLLAWAVVFVGAAWVATVRRDS</sequence>
<accession>A0A7W7VP23</accession>